<dbReference type="InterPro" id="IPR017452">
    <property type="entry name" value="GPCR_Rhodpsn_7TM"/>
</dbReference>
<keyword evidence="3 11" id="KW-0812">Transmembrane</keyword>
<evidence type="ECO:0000256" key="3">
    <source>
        <dbReference type="ARBA" id="ARBA00022692"/>
    </source>
</evidence>
<dbReference type="InParanoid" id="A0A3Q1EPV9"/>
<evidence type="ECO:0000256" key="1">
    <source>
        <dbReference type="ARBA" id="ARBA00004651"/>
    </source>
</evidence>
<feature type="transmembrane region" description="Helical" evidence="11">
    <location>
        <begin position="83"/>
        <end position="102"/>
    </location>
</feature>
<keyword evidence="8" id="KW-0675">Receptor</keyword>
<keyword evidence="9" id="KW-0325">Glycoprotein</keyword>
<evidence type="ECO:0000256" key="2">
    <source>
        <dbReference type="ARBA" id="ARBA00022475"/>
    </source>
</evidence>
<dbReference type="GO" id="GO:0019722">
    <property type="term" value="P:calcium-mediated signaling"/>
    <property type="evidence" value="ECO:0007669"/>
    <property type="project" value="TreeGrafter"/>
</dbReference>
<dbReference type="GO" id="GO:0019957">
    <property type="term" value="F:C-C chemokine binding"/>
    <property type="evidence" value="ECO:0007669"/>
    <property type="project" value="TreeGrafter"/>
</dbReference>
<dbReference type="PRINTS" id="PR00237">
    <property type="entry name" value="GPCRRHODOPSN"/>
</dbReference>
<name>A0A3Q1EPV9_9TELE</name>
<evidence type="ECO:0000256" key="7">
    <source>
        <dbReference type="ARBA" id="ARBA00023157"/>
    </source>
</evidence>
<dbReference type="InterPro" id="IPR000276">
    <property type="entry name" value="GPCR_Rhodpsn"/>
</dbReference>
<evidence type="ECO:0000256" key="4">
    <source>
        <dbReference type="ARBA" id="ARBA00022989"/>
    </source>
</evidence>
<feature type="transmembrane region" description="Helical" evidence="11">
    <location>
        <begin position="257"/>
        <end position="278"/>
    </location>
</feature>
<dbReference type="GO" id="GO:0007204">
    <property type="term" value="P:positive regulation of cytosolic calcium ion concentration"/>
    <property type="evidence" value="ECO:0007669"/>
    <property type="project" value="TreeGrafter"/>
</dbReference>
<feature type="transmembrane region" description="Helical" evidence="11">
    <location>
        <begin position="298"/>
        <end position="322"/>
    </location>
</feature>
<feature type="signal peptide" evidence="12">
    <location>
        <begin position="1"/>
        <end position="16"/>
    </location>
</feature>
<dbReference type="GO" id="GO:0009897">
    <property type="term" value="C:external side of plasma membrane"/>
    <property type="evidence" value="ECO:0007669"/>
    <property type="project" value="TreeGrafter"/>
</dbReference>
<feature type="transmembrane region" description="Helical" evidence="11">
    <location>
        <begin position="214"/>
        <end position="236"/>
    </location>
</feature>
<keyword evidence="7" id="KW-1015">Disulfide bond</keyword>
<feature type="chain" id="PRO_5018640914" description="G-protein coupled receptors family 1 profile domain-containing protein" evidence="12">
    <location>
        <begin position="17"/>
        <end position="365"/>
    </location>
</feature>
<organism evidence="14 15">
    <name type="scientific">Acanthochromis polyacanthus</name>
    <name type="common">spiny chromis</name>
    <dbReference type="NCBI Taxonomy" id="80966"/>
    <lineage>
        <taxon>Eukaryota</taxon>
        <taxon>Metazoa</taxon>
        <taxon>Chordata</taxon>
        <taxon>Craniata</taxon>
        <taxon>Vertebrata</taxon>
        <taxon>Euteleostomi</taxon>
        <taxon>Actinopterygii</taxon>
        <taxon>Neopterygii</taxon>
        <taxon>Teleostei</taxon>
        <taxon>Neoteleostei</taxon>
        <taxon>Acanthomorphata</taxon>
        <taxon>Ovalentaria</taxon>
        <taxon>Pomacentridae</taxon>
        <taxon>Acanthochromis</taxon>
    </lineage>
</organism>
<evidence type="ECO:0000256" key="12">
    <source>
        <dbReference type="SAM" id="SignalP"/>
    </source>
</evidence>
<keyword evidence="2" id="KW-1003">Cell membrane</keyword>
<dbReference type="PANTHER" id="PTHR10489:SF957">
    <property type="entry name" value="B2 BRADYKININ RECEPTOR"/>
    <property type="match status" value="1"/>
</dbReference>
<feature type="transmembrane region" description="Helical" evidence="11">
    <location>
        <begin position="49"/>
        <end position="71"/>
    </location>
</feature>
<sequence length="365" mass="42305">MSFFICFLLSINSIFANFSQEAVEENRSITDDTWCRYDPIDWTFTLLPLYLLIISVLGIILNVFVLMVFWLHKMACNMVEIYLCNLAAADLILMLSLPFWAVNVLTRFDWNSSETMCKLVPFSISMNGYQQFCPRVYIVVLVSIDRYLALVHPLTYRRKRSPFYSKLACAVVWGVCFLLNVPIIIYREVKHYPEMNVSICILSHSNQTDKVVRIVSIILKFVIPIFVMSFCTLKIIQALRNRLRWFRGSFSIPGKKVRGTAVEFFLAFLICWVPFHVFKILDLLSRYNIVGRCEAHLSLFQQISIFLAFFSSVLSPILYVYVGKNYNQRVKEIFSQMSNKRKSTFILVPTCTNLSSSVKTEDATS</sequence>
<dbReference type="SUPFAM" id="SSF81321">
    <property type="entry name" value="Family A G protein-coupled receptor-like"/>
    <property type="match status" value="1"/>
</dbReference>
<proteinExistence type="predicted"/>
<reference evidence="14" key="2">
    <citation type="submission" date="2025-09" db="UniProtKB">
        <authorList>
            <consortium name="Ensembl"/>
        </authorList>
    </citation>
    <scope>IDENTIFICATION</scope>
</reference>
<protein>
    <recommendedName>
        <fullName evidence="13">G-protein coupled receptors family 1 profile domain-containing protein</fullName>
    </recommendedName>
</protein>
<dbReference type="Ensembl" id="ENSAPOT00000007434.1">
    <property type="protein sequence ID" value="ENSAPOP00000005979.1"/>
    <property type="gene ID" value="ENSAPOG00000007749.1"/>
</dbReference>
<dbReference type="InterPro" id="IPR050119">
    <property type="entry name" value="CCR1-9-like"/>
</dbReference>
<keyword evidence="6 11" id="KW-0472">Membrane</keyword>
<feature type="transmembrane region" description="Helical" evidence="11">
    <location>
        <begin position="136"/>
        <end position="155"/>
    </location>
</feature>
<evidence type="ECO:0000256" key="6">
    <source>
        <dbReference type="ARBA" id="ARBA00023136"/>
    </source>
</evidence>
<dbReference type="GeneTree" id="ENSGT01130000278308"/>
<dbReference type="AlphaFoldDB" id="A0A3Q1EPV9"/>
<dbReference type="Proteomes" id="UP000257200">
    <property type="component" value="Unplaced"/>
</dbReference>
<evidence type="ECO:0000259" key="13">
    <source>
        <dbReference type="PROSITE" id="PS50262"/>
    </source>
</evidence>
<dbReference type="InterPro" id="IPR000496">
    <property type="entry name" value="Brdyknn_rcpt"/>
</dbReference>
<dbReference type="PRINTS" id="PR00425">
    <property type="entry name" value="BRADYKININR"/>
</dbReference>
<keyword evidence="4 11" id="KW-1133">Transmembrane helix</keyword>
<dbReference type="GO" id="GO:0016493">
    <property type="term" value="F:C-C chemokine receptor activity"/>
    <property type="evidence" value="ECO:0007669"/>
    <property type="project" value="TreeGrafter"/>
</dbReference>
<dbReference type="GO" id="GO:0004947">
    <property type="term" value="F:bradykinin receptor activity"/>
    <property type="evidence" value="ECO:0007669"/>
    <property type="project" value="InterPro"/>
</dbReference>
<dbReference type="PANTHER" id="PTHR10489">
    <property type="entry name" value="CELL ADHESION MOLECULE"/>
    <property type="match status" value="1"/>
</dbReference>
<feature type="transmembrane region" description="Helical" evidence="11">
    <location>
        <begin position="167"/>
        <end position="186"/>
    </location>
</feature>
<evidence type="ECO:0000256" key="9">
    <source>
        <dbReference type="ARBA" id="ARBA00023180"/>
    </source>
</evidence>
<dbReference type="GO" id="GO:0060326">
    <property type="term" value="P:cell chemotaxis"/>
    <property type="evidence" value="ECO:0007669"/>
    <property type="project" value="TreeGrafter"/>
</dbReference>
<evidence type="ECO:0000256" key="11">
    <source>
        <dbReference type="SAM" id="Phobius"/>
    </source>
</evidence>
<evidence type="ECO:0000313" key="14">
    <source>
        <dbReference type="Ensembl" id="ENSAPOP00000005979.1"/>
    </source>
</evidence>
<reference evidence="14" key="1">
    <citation type="submission" date="2025-08" db="UniProtKB">
        <authorList>
            <consortium name="Ensembl"/>
        </authorList>
    </citation>
    <scope>IDENTIFICATION</scope>
</reference>
<dbReference type="Gene3D" id="1.20.1070.10">
    <property type="entry name" value="Rhodopsin 7-helix transmembrane proteins"/>
    <property type="match status" value="1"/>
</dbReference>
<keyword evidence="12" id="KW-0732">Signal</keyword>
<dbReference type="Pfam" id="PF00001">
    <property type="entry name" value="7tm_1"/>
    <property type="match status" value="1"/>
</dbReference>
<evidence type="ECO:0000313" key="15">
    <source>
        <dbReference type="Proteomes" id="UP000257200"/>
    </source>
</evidence>
<evidence type="ECO:0000256" key="5">
    <source>
        <dbReference type="ARBA" id="ARBA00023040"/>
    </source>
</evidence>
<keyword evidence="5" id="KW-0297">G-protein coupled receptor</keyword>
<evidence type="ECO:0000256" key="8">
    <source>
        <dbReference type="ARBA" id="ARBA00023170"/>
    </source>
</evidence>
<dbReference type="STRING" id="80966.ENSAPOP00000005979"/>
<feature type="domain" description="G-protein coupled receptors family 1 profile" evidence="13">
    <location>
        <begin position="61"/>
        <end position="319"/>
    </location>
</feature>
<dbReference type="PROSITE" id="PS50262">
    <property type="entry name" value="G_PROTEIN_RECEP_F1_2"/>
    <property type="match status" value="1"/>
</dbReference>
<accession>A0A3Q1EPV9</accession>
<keyword evidence="15" id="KW-1185">Reference proteome</keyword>
<dbReference type="GO" id="GO:0006955">
    <property type="term" value="P:immune response"/>
    <property type="evidence" value="ECO:0007669"/>
    <property type="project" value="TreeGrafter"/>
</dbReference>
<keyword evidence="10" id="KW-0807">Transducer</keyword>
<comment type="subcellular location">
    <subcellularLocation>
        <location evidence="1">Cell membrane</location>
        <topology evidence="1">Multi-pass membrane protein</topology>
    </subcellularLocation>
</comment>
<evidence type="ECO:0000256" key="10">
    <source>
        <dbReference type="ARBA" id="ARBA00023224"/>
    </source>
</evidence>